<evidence type="ECO:0000256" key="1">
    <source>
        <dbReference type="SAM" id="MobiDB-lite"/>
    </source>
</evidence>
<proteinExistence type="predicted"/>
<dbReference type="Gene3D" id="4.10.60.10">
    <property type="entry name" value="Zinc finger, CCHC-type"/>
    <property type="match status" value="1"/>
</dbReference>
<sequence>MLREAESAIKKEKLILYIGETKKKMKASMTLKNGKDKERPGKAKFAKRDPTKDKGQCFHCGQDGHWKRNYKDYLADKVKQKLGEASGIFMISLHVSNFYDNAWVLDTGSAYHIYNSL</sequence>
<name>A0A445ML57_ENSVE</name>
<gene>
    <name evidence="2" type="ORF">BHM03_00047606</name>
</gene>
<dbReference type="AlphaFoldDB" id="A0A445ML57"/>
<dbReference type="EMBL" id="KV876494">
    <property type="protein sequence ID" value="RZR75007.1"/>
    <property type="molecule type" value="Genomic_DNA"/>
</dbReference>
<dbReference type="GO" id="GO:0008270">
    <property type="term" value="F:zinc ion binding"/>
    <property type="evidence" value="ECO:0007669"/>
    <property type="project" value="InterPro"/>
</dbReference>
<protein>
    <recommendedName>
        <fullName evidence="3">CCHC-type domain-containing protein</fullName>
    </recommendedName>
</protein>
<dbReference type="SUPFAM" id="SSF57756">
    <property type="entry name" value="Retrovirus zinc finger-like domains"/>
    <property type="match status" value="1"/>
</dbReference>
<feature type="region of interest" description="Disordered" evidence="1">
    <location>
        <begin position="28"/>
        <end position="53"/>
    </location>
</feature>
<dbReference type="GO" id="GO:0003676">
    <property type="term" value="F:nucleic acid binding"/>
    <property type="evidence" value="ECO:0007669"/>
    <property type="project" value="InterPro"/>
</dbReference>
<organism evidence="2">
    <name type="scientific">Ensete ventricosum</name>
    <name type="common">Abyssinian banana</name>
    <name type="synonym">Musa ensete</name>
    <dbReference type="NCBI Taxonomy" id="4639"/>
    <lineage>
        <taxon>Eukaryota</taxon>
        <taxon>Viridiplantae</taxon>
        <taxon>Streptophyta</taxon>
        <taxon>Embryophyta</taxon>
        <taxon>Tracheophyta</taxon>
        <taxon>Spermatophyta</taxon>
        <taxon>Magnoliopsida</taxon>
        <taxon>Liliopsida</taxon>
        <taxon>Zingiberales</taxon>
        <taxon>Musaceae</taxon>
        <taxon>Ensete</taxon>
    </lineage>
</organism>
<dbReference type="InterPro" id="IPR036875">
    <property type="entry name" value="Znf_CCHC_sf"/>
</dbReference>
<feature type="compositionally biased region" description="Basic and acidic residues" evidence="1">
    <location>
        <begin position="33"/>
        <end position="53"/>
    </location>
</feature>
<evidence type="ECO:0008006" key="3">
    <source>
        <dbReference type="Google" id="ProtNLM"/>
    </source>
</evidence>
<reference evidence="2" key="1">
    <citation type="journal article" date="2018" name="Data Brief">
        <title>Genome sequence data from 17 accessions of Ensete ventricosum, a staple food crop for millions in Ethiopia.</title>
        <authorList>
            <person name="Yemataw Z."/>
            <person name="Muzemil S."/>
            <person name="Ambachew D."/>
            <person name="Tripathi L."/>
            <person name="Tesfaye K."/>
            <person name="Chala A."/>
            <person name="Farbos A."/>
            <person name="O'Neill P."/>
            <person name="Moore K."/>
            <person name="Grant M."/>
            <person name="Studholme D.J."/>
        </authorList>
    </citation>
    <scope>NUCLEOTIDE SEQUENCE [LARGE SCALE GENOMIC DNA]</scope>
    <source>
        <tissue evidence="2">Leaf</tissue>
    </source>
</reference>
<dbReference type="Proteomes" id="UP000290560">
    <property type="component" value="Unassembled WGS sequence"/>
</dbReference>
<evidence type="ECO:0000313" key="2">
    <source>
        <dbReference type="EMBL" id="RZR75007.1"/>
    </source>
</evidence>
<accession>A0A445ML57</accession>